<dbReference type="EMBL" id="JABEZX010178670">
    <property type="protein sequence ID" value="MBA0575409.1"/>
    <property type="molecule type" value="Genomic_DNA"/>
</dbReference>
<protein>
    <submittedName>
        <fullName evidence="1">Uncharacterized protein</fullName>
    </submittedName>
</protein>
<sequence>MEGMQLFECQIANHEYHARLEYANTKNNQKFLAVTWSNEEDESEFLDSNEEMNNYEAFNAAVQSPI</sequence>
<dbReference type="AlphaFoldDB" id="A0A7J8NEQ9"/>
<organism evidence="1 2">
    <name type="scientific">Gossypium lobatum</name>
    <dbReference type="NCBI Taxonomy" id="34289"/>
    <lineage>
        <taxon>Eukaryota</taxon>
        <taxon>Viridiplantae</taxon>
        <taxon>Streptophyta</taxon>
        <taxon>Embryophyta</taxon>
        <taxon>Tracheophyta</taxon>
        <taxon>Spermatophyta</taxon>
        <taxon>Magnoliopsida</taxon>
        <taxon>eudicotyledons</taxon>
        <taxon>Gunneridae</taxon>
        <taxon>Pentapetalae</taxon>
        <taxon>rosids</taxon>
        <taxon>malvids</taxon>
        <taxon>Malvales</taxon>
        <taxon>Malvaceae</taxon>
        <taxon>Malvoideae</taxon>
        <taxon>Gossypium</taxon>
    </lineage>
</organism>
<evidence type="ECO:0000313" key="1">
    <source>
        <dbReference type="EMBL" id="MBA0575409.1"/>
    </source>
</evidence>
<comment type="caution">
    <text evidence="1">The sequence shown here is derived from an EMBL/GenBank/DDBJ whole genome shotgun (WGS) entry which is preliminary data.</text>
</comment>
<accession>A0A7J8NEQ9</accession>
<gene>
    <name evidence="1" type="ORF">Golob_006915</name>
</gene>
<evidence type="ECO:0000313" key="2">
    <source>
        <dbReference type="Proteomes" id="UP000593572"/>
    </source>
</evidence>
<dbReference type="Proteomes" id="UP000593572">
    <property type="component" value="Unassembled WGS sequence"/>
</dbReference>
<reference evidence="1 2" key="1">
    <citation type="journal article" date="2019" name="Genome Biol. Evol.">
        <title>Insights into the evolution of the New World diploid cottons (Gossypium, subgenus Houzingenia) based on genome sequencing.</title>
        <authorList>
            <person name="Grover C.E."/>
            <person name="Arick M.A. 2nd"/>
            <person name="Thrash A."/>
            <person name="Conover J.L."/>
            <person name="Sanders W.S."/>
            <person name="Peterson D.G."/>
            <person name="Frelichowski J.E."/>
            <person name="Scheffler J.A."/>
            <person name="Scheffler B.E."/>
            <person name="Wendel J.F."/>
        </authorList>
    </citation>
    <scope>NUCLEOTIDE SEQUENCE [LARGE SCALE GENOMIC DNA]</scope>
    <source>
        <strain evidence="1">157</strain>
        <tissue evidence="1">Leaf</tissue>
    </source>
</reference>
<name>A0A7J8NEQ9_9ROSI</name>
<keyword evidence="2" id="KW-1185">Reference proteome</keyword>
<proteinExistence type="predicted"/>